<dbReference type="Proteomes" id="UP001558534">
    <property type="component" value="Unassembled WGS sequence"/>
</dbReference>
<organism evidence="3 4">
    <name type="scientific">Lysinibacillus xylanilyticus</name>
    <dbReference type="NCBI Taxonomy" id="582475"/>
    <lineage>
        <taxon>Bacteria</taxon>
        <taxon>Bacillati</taxon>
        <taxon>Bacillota</taxon>
        <taxon>Bacilli</taxon>
        <taxon>Bacillales</taxon>
        <taxon>Bacillaceae</taxon>
        <taxon>Lysinibacillus</taxon>
    </lineage>
</organism>
<dbReference type="Pfam" id="PF13817">
    <property type="entry name" value="DDE_Tnp_IS66_C"/>
    <property type="match status" value="1"/>
</dbReference>
<dbReference type="Pfam" id="PF03050">
    <property type="entry name" value="DDE_Tnp_IS66"/>
    <property type="match status" value="1"/>
</dbReference>
<gene>
    <name evidence="3" type="ORF">AB1300_15595</name>
</gene>
<proteinExistence type="predicted"/>
<sequence>MWSFKRLKYLPAENAIRPNVIGRKNWLFSVSEAGAKANAICLSLAETAKANGIDFYQYLVTLITELPNLPIHQQPEILKNYMPWSKKIQATCAK</sequence>
<evidence type="ECO:0000259" key="1">
    <source>
        <dbReference type="Pfam" id="PF03050"/>
    </source>
</evidence>
<accession>A0ABV3W044</accession>
<dbReference type="EMBL" id="JBFRHK010000009">
    <property type="protein sequence ID" value="MEX3746547.1"/>
    <property type="molecule type" value="Genomic_DNA"/>
</dbReference>
<name>A0ABV3W044_9BACI</name>
<evidence type="ECO:0000313" key="3">
    <source>
        <dbReference type="EMBL" id="MEX3746547.1"/>
    </source>
</evidence>
<comment type="caution">
    <text evidence="3">The sequence shown here is derived from an EMBL/GenBank/DDBJ whole genome shotgun (WGS) entry which is preliminary data.</text>
</comment>
<reference evidence="3 4" key="1">
    <citation type="submission" date="2024-07" db="EMBL/GenBank/DDBJ databases">
        <title>Characterization of a bacterium isolated from hydrolysated instant sea cucumber by whole-genome sequencing and metabolomics.</title>
        <authorList>
            <person name="Luo X."/>
            <person name="Zhang Z."/>
            <person name="Zheng Z."/>
            <person name="Zhang W."/>
            <person name="Ming T."/>
            <person name="Jiao L."/>
            <person name="Su X."/>
            <person name="Kong F."/>
            <person name="Xu J."/>
        </authorList>
    </citation>
    <scope>NUCLEOTIDE SEQUENCE [LARGE SCALE GENOMIC DNA]</scope>
    <source>
        <strain evidence="3 4">XL-2024</strain>
    </source>
</reference>
<feature type="domain" description="Transposase IS66 C-terminal" evidence="2">
    <location>
        <begin position="43"/>
        <end position="68"/>
    </location>
</feature>
<keyword evidence="4" id="KW-1185">Reference proteome</keyword>
<evidence type="ECO:0000259" key="2">
    <source>
        <dbReference type="Pfam" id="PF13817"/>
    </source>
</evidence>
<dbReference type="InterPro" id="IPR004291">
    <property type="entry name" value="Transposase_IS66_central"/>
</dbReference>
<protein>
    <submittedName>
        <fullName evidence="3">Transposase domain-containing protein</fullName>
    </submittedName>
</protein>
<dbReference type="InterPro" id="IPR039552">
    <property type="entry name" value="IS66_C"/>
</dbReference>
<feature type="domain" description="Transposase IS66 central" evidence="1">
    <location>
        <begin position="12"/>
        <end position="36"/>
    </location>
</feature>
<evidence type="ECO:0000313" key="4">
    <source>
        <dbReference type="Proteomes" id="UP001558534"/>
    </source>
</evidence>